<accession>A0A5E4FWN1</accession>
<proteinExistence type="predicted"/>
<sequence length="80" mass="8681">MQSRKDETGQPLVKAEPMKAHKALVSLAKNCIKIDDLFTLVSNLVNVVGGSSKHRDFLREKQASKVIEALDSGEFQVGGA</sequence>
<dbReference type="InterPro" id="IPR055298">
    <property type="entry name" value="AtLOH3-like"/>
</dbReference>
<dbReference type="AlphaFoldDB" id="A0A5E4FWN1"/>
<evidence type="ECO:0000313" key="2">
    <source>
        <dbReference type="Proteomes" id="UP000327085"/>
    </source>
</evidence>
<dbReference type="Proteomes" id="UP000327085">
    <property type="component" value="Chromosome 7"/>
</dbReference>
<name>A0A5E4FWN1_PRUDU</name>
<dbReference type="InParanoid" id="A0A5E4FWN1"/>
<organism evidence="1 2">
    <name type="scientific">Prunus dulcis</name>
    <name type="common">Almond</name>
    <name type="synonym">Amygdalus dulcis</name>
    <dbReference type="NCBI Taxonomy" id="3755"/>
    <lineage>
        <taxon>Eukaryota</taxon>
        <taxon>Viridiplantae</taxon>
        <taxon>Streptophyta</taxon>
        <taxon>Embryophyta</taxon>
        <taxon>Tracheophyta</taxon>
        <taxon>Spermatophyta</taxon>
        <taxon>Magnoliopsida</taxon>
        <taxon>eudicotyledons</taxon>
        <taxon>Gunneridae</taxon>
        <taxon>Pentapetalae</taxon>
        <taxon>rosids</taxon>
        <taxon>fabids</taxon>
        <taxon>Rosales</taxon>
        <taxon>Rosaceae</taxon>
        <taxon>Amygdaloideae</taxon>
        <taxon>Amygdaleae</taxon>
        <taxon>Prunus</taxon>
    </lineage>
</organism>
<dbReference type="PANTHER" id="PTHR11697">
    <property type="entry name" value="GENERAL TRANSCRIPTION FACTOR 2-RELATED ZINC FINGER PROTEIN"/>
    <property type="match status" value="1"/>
</dbReference>
<gene>
    <name evidence="1" type="ORF">ALMOND_2B005823</name>
</gene>
<dbReference type="PANTHER" id="PTHR11697:SF230">
    <property type="entry name" value="ZINC FINGER, MYM DOMAIN CONTAINING 1"/>
    <property type="match status" value="1"/>
</dbReference>
<protein>
    <submittedName>
        <fullName evidence="1">Uncharacterized protein</fullName>
    </submittedName>
</protein>
<dbReference type="Gramene" id="VVA31896">
    <property type="protein sequence ID" value="VVA31896"/>
    <property type="gene ID" value="Prudul26B005823"/>
</dbReference>
<evidence type="ECO:0000313" key="1">
    <source>
        <dbReference type="EMBL" id="VVA31896.1"/>
    </source>
</evidence>
<dbReference type="EMBL" id="CABIKO010000230">
    <property type="protein sequence ID" value="VVA31896.1"/>
    <property type="molecule type" value="Genomic_DNA"/>
</dbReference>
<reference evidence="2" key="1">
    <citation type="journal article" date="2020" name="Plant J.">
        <title>Transposons played a major role in the diversification between the closely related almond and peach genomes: results from the almond genome sequence.</title>
        <authorList>
            <person name="Alioto T."/>
            <person name="Alexiou K.G."/>
            <person name="Bardil A."/>
            <person name="Barteri F."/>
            <person name="Castanera R."/>
            <person name="Cruz F."/>
            <person name="Dhingra A."/>
            <person name="Duval H."/>
            <person name="Fernandez I Marti A."/>
            <person name="Frias L."/>
            <person name="Galan B."/>
            <person name="Garcia J.L."/>
            <person name="Howad W."/>
            <person name="Gomez-Garrido J."/>
            <person name="Gut M."/>
            <person name="Julca I."/>
            <person name="Morata J."/>
            <person name="Puigdomenech P."/>
            <person name="Ribeca P."/>
            <person name="Rubio Cabetas M.J."/>
            <person name="Vlasova A."/>
            <person name="Wirthensohn M."/>
            <person name="Garcia-Mas J."/>
            <person name="Gabaldon T."/>
            <person name="Casacuberta J.M."/>
            <person name="Arus P."/>
        </authorList>
    </citation>
    <scope>NUCLEOTIDE SEQUENCE [LARGE SCALE GENOMIC DNA]</scope>
    <source>
        <strain evidence="2">cv. Texas</strain>
    </source>
</reference>